<protein>
    <recommendedName>
        <fullName evidence="1">DUF6036 domain-containing protein</fullName>
    </recommendedName>
</protein>
<evidence type="ECO:0000259" key="1">
    <source>
        <dbReference type="Pfam" id="PF19502"/>
    </source>
</evidence>
<dbReference type="EMBL" id="SJPM01000017">
    <property type="protein sequence ID" value="TWT89554.1"/>
    <property type="molecule type" value="Genomic_DNA"/>
</dbReference>
<dbReference type="SUPFAM" id="SSF81301">
    <property type="entry name" value="Nucleotidyltransferase"/>
    <property type="match status" value="1"/>
</dbReference>
<dbReference type="OrthoDB" id="280937at2"/>
<dbReference type="InterPro" id="IPR045792">
    <property type="entry name" value="DUF6036"/>
</dbReference>
<sequence length="185" mass="20500">MENEFKKVLQEIVEQLESQKITYCLVGGLAASLRGRIRNTEDVDLIIAVDVEEAIQFLRSVPPEQFGPFFPEVEQVARASFILALEHVATQITLDLAIGMSGFEQQIVKRSEKTLIADTEINVATVEDLILMKILAGRPQDDQDIAGMVAANRHTIDWGYCECVAGQLEEAVGADLVKSIRNLRS</sequence>
<dbReference type="AlphaFoldDB" id="A0A5C5ZPZ3"/>
<dbReference type="RefSeq" id="WP_146581630.1">
    <property type="nucleotide sequence ID" value="NZ_SJPM01000017.1"/>
</dbReference>
<proteinExistence type="predicted"/>
<name>A0A5C5ZPZ3_9BACT</name>
<reference evidence="2 3" key="1">
    <citation type="submission" date="2019-02" db="EMBL/GenBank/DDBJ databases">
        <title>Deep-cultivation of Planctomycetes and their phenomic and genomic characterization uncovers novel biology.</title>
        <authorList>
            <person name="Wiegand S."/>
            <person name="Jogler M."/>
            <person name="Boedeker C."/>
            <person name="Pinto D."/>
            <person name="Vollmers J."/>
            <person name="Rivas-Marin E."/>
            <person name="Kohn T."/>
            <person name="Peeters S.H."/>
            <person name="Heuer A."/>
            <person name="Rast P."/>
            <person name="Oberbeckmann S."/>
            <person name="Bunk B."/>
            <person name="Jeske O."/>
            <person name="Meyerdierks A."/>
            <person name="Storesund J.E."/>
            <person name="Kallscheuer N."/>
            <person name="Luecker S."/>
            <person name="Lage O.M."/>
            <person name="Pohl T."/>
            <person name="Merkel B.J."/>
            <person name="Hornburger P."/>
            <person name="Mueller R.-W."/>
            <person name="Bruemmer F."/>
            <person name="Labrenz M."/>
            <person name="Spormann A.M."/>
            <person name="Op Den Camp H."/>
            <person name="Overmann J."/>
            <person name="Amann R."/>
            <person name="Jetten M.S.M."/>
            <person name="Mascher T."/>
            <person name="Medema M.H."/>
            <person name="Devos D.P."/>
            <person name="Kaster A.-K."/>
            <person name="Ovreas L."/>
            <person name="Rohde M."/>
            <person name="Galperin M.Y."/>
            <person name="Jogler C."/>
        </authorList>
    </citation>
    <scope>NUCLEOTIDE SEQUENCE [LARGE SCALE GENOMIC DNA]</scope>
    <source>
        <strain evidence="2 3">Pla100</strain>
    </source>
</reference>
<keyword evidence="3" id="KW-1185">Reference proteome</keyword>
<dbReference type="InterPro" id="IPR043519">
    <property type="entry name" value="NT_sf"/>
</dbReference>
<dbReference type="Pfam" id="PF19502">
    <property type="entry name" value="DUF6036"/>
    <property type="match status" value="1"/>
</dbReference>
<evidence type="ECO:0000313" key="3">
    <source>
        <dbReference type="Proteomes" id="UP000316213"/>
    </source>
</evidence>
<organism evidence="2 3">
    <name type="scientific">Neorhodopirellula pilleata</name>
    <dbReference type="NCBI Taxonomy" id="2714738"/>
    <lineage>
        <taxon>Bacteria</taxon>
        <taxon>Pseudomonadati</taxon>
        <taxon>Planctomycetota</taxon>
        <taxon>Planctomycetia</taxon>
        <taxon>Pirellulales</taxon>
        <taxon>Pirellulaceae</taxon>
        <taxon>Neorhodopirellula</taxon>
    </lineage>
</organism>
<accession>A0A5C5ZPZ3</accession>
<dbReference type="Gene3D" id="3.30.460.40">
    <property type="match status" value="1"/>
</dbReference>
<dbReference type="Proteomes" id="UP000316213">
    <property type="component" value="Unassembled WGS sequence"/>
</dbReference>
<feature type="domain" description="DUF6036" evidence="1">
    <location>
        <begin position="5"/>
        <end position="161"/>
    </location>
</feature>
<gene>
    <name evidence="2" type="ORF">Pla100_54830</name>
</gene>
<comment type="caution">
    <text evidence="2">The sequence shown here is derived from an EMBL/GenBank/DDBJ whole genome shotgun (WGS) entry which is preliminary data.</text>
</comment>
<evidence type="ECO:0000313" key="2">
    <source>
        <dbReference type="EMBL" id="TWT89554.1"/>
    </source>
</evidence>